<proteinExistence type="predicted"/>
<organism evidence="1">
    <name type="scientific">Arundo donax</name>
    <name type="common">Giant reed</name>
    <name type="synonym">Donax arundinaceus</name>
    <dbReference type="NCBI Taxonomy" id="35708"/>
    <lineage>
        <taxon>Eukaryota</taxon>
        <taxon>Viridiplantae</taxon>
        <taxon>Streptophyta</taxon>
        <taxon>Embryophyta</taxon>
        <taxon>Tracheophyta</taxon>
        <taxon>Spermatophyta</taxon>
        <taxon>Magnoliopsida</taxon>
        <taxon>Liliopsida</taxon>
        <taxon>Poales</taxon>
        <taxon>Poaceae</taxon>
        <taxon>PACMAD clade</taxon>
        <taxon>Arundinoideae</taxon>
        <taxon>Arundineae</taxon>
        <taxon>Arundo</taxon>
    </lineage>
</organism>
<evidence type="ECO:0000313" key="1">
    <source>
        <dbReference type="EMBL" id="JAD97874.1"/>
    </source>
</evidence>
<name>A0A0A9EAS7_ARUDO</name>
<protein>
    <submittedName>
        <fullName evidence="1">Uncharacterized protein</fullName>
    </submittedName>
</protein>
<dbReference type="EMBL" id="GBRH01200021">
    <property type="protein sequence ID" value="JAD97874.1"/>
    <property type="molecule type" value="Transcribed_RNA"/>
</dbReference>
<accession>A0A0A9EAS7</accession>
<reference evidence="1" key="1">
    <citation type="submission" date="2014-09" db="EMBL/GenBank/DDBJ databases">
        <authorList>
            <person name="Magalhaes I.L.F."/>
            <person name="Oliveira U."/>
            <person name="Santos F.R."/>
            <person name="Vidigal T.H.D.A."/>
            <person name="Brescovit A.D."/>
            <person name="Santos A.J."/>
        </authorList>
    </citation>
    <scope>NUCLEOTIDE SEQUENCE</scope>
    <source>
        <tissue evidence="1">Shoot tissue taken approximately 20 cm above the soil surface</tissue>
    </source>
</reference>
<reference evidence="1" key="2">
    <citation type="journal article" date="2015" name="Data Brief">
        <title>Shoot transcriptome of the giant reed, Arundo donax.</title>
        <authorList>
            <person name="Barrero R.A."/>
            <person name="Guerrero F.D."/>
            <person name="Moolhuijzen P."/>
            <person name="Goolsby J.A."/>
            <person name="Tidwell J."/>
            <person name="Bellgard S.E."/>
            <person name="Bellgard M.I."/>
        </authorList>
    </citation>
    <scope>NUCLEOTIDE SEQUENCE</scope>
    <source>
        <tissue evidence="1">Shoot tissue taken approximately 20 cm above the soil surface</tissue>
    </source>
</reference>
<dbReference type="AlphaFoldDB" id="A0A0A9EAS7"/>
<sequence>MKFCSIDGCTRGWVQSQHRRLNIKKRASRCAQFPFVRQGDLPLRQSGQQTESVSAQKGGFFGTMLGNEKQVESLRKRKTKTSRQILIKVDRNKPTTILNQRSPGSALTCIVS</sequence>